<gene>
    <name evidence="1" type="ORF">PYW08_012562</name>
</gene>
<accession>A0ACC2Q2D3</accession>
<reference evidence="1" key="1">
    <citation type="submission" date="2023-03" db="EMBL/GenBank/DDBJ databases">
        <title>Chromosome-level genomes of two armyworms, Mythimna separata and Mythimna loreyi, provide insights into the biosynthesis and reception of sex pheromones.</title>
        <authorList>
            <person name="Zhao H."/>
        </authorList>
    </citation>
    <scope>NUCLEOTIDE SEQUENCE</scope>
    <source>
        <strain evidence="1">BeijingLab</strain>
    </source>
</reference>
<evidence type="ECO:0000313" key="2">
    <source>
        <dbReference type="Proteomes" id="UP001231649"/>
    </source>
</evidence>
<proteinExistence type="predicted"/>
<dbReference type="Proteomes" id="UP001231649">
    <property type="component" value="Chromosome 31"/>
</dbReference>
<keyword evidence="2" id="KW-1185">Reference proteome</keyword>
<evidence type="ECO:0000313" key="1">
    <source>
        <dbReference type="EMBL" id="KAJ8705516.1"/>
    </source>
</evidence>
<comment type="caution">
    <text evidence="1">The sequence shown here is derived from an EMBL/GenBank/DDBJ whole genome shotgun (WGS) entry which is preliminary data.</text>
</comment>
<protein>
    <submittedName>
        <fullName evidence="1">Uncharacterized protein</fullName>
    </submittedName>
</protein>
<name>A0ACC2Q2D3_9NEOP</name>
<dbReference type="EMBL" id="CM056807">
    <property type="protein sequence ID" value="KAJ8705516.1"/>
    <property type="molecule type" value="Genomic_DNA"/>
</dbReference>
<sequence>MDAIRYIGLTCLTLSVILLSNLMASQSTDAPPTDFSCPLMDFPKTLNGTLVHNITRTLKCVNGRDMAGCCITRFFCDFNTSHIDLSLRGRPGFRMPCSDVCCPQNYILPIPLPNLNQTDTSDDDEHDNNSSDSDSDEK</sequence>
<organism evidence="1 2">
    <name type="scientific">Mythimna loreyi</name>
    <dbReference type="NCBI Taxonomy" id="667449"/>
    <lineage>
        <taxon>Eukaryota</taxon>
        <taxon>Metazoa</taxon>
        <taxon>Ecdysozoa</taxon>
        <taxon>Arthropoda</taxon>
        <taxon>Hexapoda</taxon>
        <taxon>Insecta</taxon>
        <taxon>Pterygota</taxon>
        <taxon>Neoptera</taxon>
        <taxon>Endopterygota</taxon>
        <taxon>Lepidoptera</taxon>
        <taxon>Glossata</taxon>
        <taxon>Ditrysia</taxon>
        <taxon>Noctuoidea</taxon>
        <taxon>Noctuidae</taxon>
        <taxon>Noctuinae</taxon>
        <taxon>Hadenini</taxon>
        <taxon>Mythimna</taxon>
    </lineage>
</organism>